<dbReference type="Gene3D" id="1.10.275.10">
    <property type="entry name" value="Fumarase/aspartase (N-terminal domain)"/>
    <property type="match status" value="1"/>
</dbReference>
<proteinExistence type="predicted"/>
<dbReference type="RefSeq" id="WP_103958339.1">
    <property type="nucleotide sequence ID" value="NZ_FNVT01000006.1"/>
</dbReference>
<dbReference type="GO" id="GO:0016841">
    <property type="term" value="F:ammonia-lyase activity"/>
    <property type="evidence" value="ECO:0007669"/>
    <property type="project" value="UniProtKB-ARBA"/>
</dbReference>
<dbReference type="InterPro" id="IPR024083">
    <property type="entry name" value="Fumarase/histidase_N"/>
</dbReference>
<dbReference type="InterPro" id="IPR001106">
    <property type="entry name" value="Aromatic_Lyase"/>
</dbReference>
<protein>
    <submittedName>
        <fullName evidence="2">Histidine ammonia-lyase/phenylalanine ammonia-lyase</fullName>
    </submittedName>
</protein>
<keyword evidence="1 2" id="KW-0456">Lyase</keyword>
<organism evidence="2 3">
    <name type="scientific">Nonomuraea solani</name>
    <dbReference type="NCBI Taxonomy" id="1144553"/>
    <lineage>
        <taxon>Bacteria</taxon>
        <taxon>Bacillati</taxon>
        <taxon>Actinomycetota</taxon>
        <taxon>Actinomycetes</taxon>
        <taxon>Streptosporangiales</taxon>
        <taxon>Streptosporangiaceae</taxon>
        <taxon>Nonomuraea</taxon>
    </lineage>
</organism>
<dbReference type="Pfam" id="PF00221">
    <property type="entry name" value="Lyase_aromatic"/>
    <property type="match status" value="1"/>
</dbReference>
<sequence length="535" mass="57546">MKPDGKTVTLGVRTLTPEEITRFAERPSETRFVLDERATHRIDAGAALRQKLVDAGLPLYGVTTGFGDSARRVIPKDKAEALQRDVLAFHLAGVGPPAPAEVVRAAMVIRANCLARGSSGVRRELVELLLACVAHDLVPAVPQRGSVGASGDLTPLCYIANLLAGRGEVTVHGERRPADDALRERGLGPWEPEPKEALALVNGTSFSSAYAVITLERATRLVTVAELCTAMACESLCADRGHYDPVIHQHKPHPGQQASAVGLLALLDGPGLSRDHPFPLEGKPQTIGDSVRELELPIQEPYSLRCAPQVIGVLRDTLTWVRRWVTVEINSVDDNPLFDPGTEAVYTGGNFYAGHIGQAMDALKIAVANVGDLLDRQLQLLVDEKYNRGLTPNLQPSTDGDDPEAGVRFGFKAAQITCSALTAEALKSAVPATLFSRSTECHNQDKVSMGTIAARDAYAVVDLVEHVAAVHLLAGCQAIDLRGTDRAANAVQRMHRIVRDRVPALDDDRRMDADMEAVVSLIRTGALHPIDDGPR</sequence>
<keyword evidence="3" id="KW-1185">Reference proteome</keyword>
<gene>
    <name evidence="2" type="ORF">SAMN05444920_106447</name>
</gene>
<dbReference type="Proteomes" id="UP000236732">
    <property type="component" value="Unassembled WGS sequence"/>
</dbReference>
<dbReference type="CDD" id="cd00332">
    <property type="entry name" value="PAL-HAL"/>
    <property type="match status" value="1"/>
</dbReference>
<dbReference type="InterPro" id="IPR008948">
    <property type="entry name" value="L-Aspartase-like"/>
</dbReference>
<dbReference type="FunFam" id="1.10.275.10:FF:000005">
    <property type="entry name" value="Histidine ammonia-lyase"/>
    <property type="match status" value="1"/>
</dbReference>
<evidence type="ECO:0000313" key="2">
    <source>
        <dbReference type="EMBL" id="SEG89420.1"/>
    </source>
</evidence>
<dbReference type="OrthoDB" id="9806955at2"/>
<dbReference type="EMBL" id="FNVT01000006">
    <property type="protein sequence ID" value="SEG89420.1"/>
    <property type="molecule type" value="Genomic_DNA"/>
</dbReference>
<evidence type="ECO:0000313" key="3">
    <source>
        <dbReference type="Proteomes" id="UP000236732"/>
    </source>
</evidence>
<dbReference type="AlphaFoldDB" id="A0A1H6DVU3"/>
<evidence type="ECO:0000256" key="1">
    <source>
        <dbReference type="ARBA" id="ARBA00023239"/>
    </source>
</evidence>
<name>A0A1H6DVU3_9ACTN</name>
<dbReference type="PANTHER" id="PTHR10362">
    <property type="entry name" value="HISTIDINE AMMONIA-LYASE"/>
    <property type="match status" value="1"/>
</dbReference>
<dbReference type="Gene3D" id="1.20.200.10">
    <property type="entry name" value="Fumarase/aspartase (Central domain)"/>
    <property type="match status" value="1"/>
</dbReference>
<accession>A0A1H6DVU3</accession>
<reference evidence="2 3" key="1">
    <citation type="submission" date="2016-10" db="EMBL/GenBank/DDBJ databases">
        <authorList>
            <person name="de Groot N.N."/>
        </authorList>
    </citation>
    <scope>NUCLEOTIDE SEQUENCE [LARGE SCALE GENOMIC DNA]</scope>
    <source>
        <strain evidence="2 3">CGMCC 4.7037</strain>
    </source>
</reference>
<dbReference type="SUPFAM" id="SSF48557">
    <property type="entry name" value="L-aspartase-like"/>
    <property type="match status" value="1"/>
</dbReference>